<evidence type="ECO:0000256" key="1">
    <source>
        <dbReference type="SAM" id="MobiDB-lite"/>
    </source>
</evidence>
<comment type="caution">
    <text evidence="2">The sequence shown here is derived from an EMBL/GenBank/DDBJ whole genome shotgun (WGS) entry which is preliminary data.</text>
</comment>
<organism evidence="2 3">
    <name type="scientific">Mesorhizobium robiniae</name>
    <dbReference type="NCBI Taxonomy" id="559315"/>
    <lineage>
        <taxon>Bacteria</taxon>
        <taxon>Pseudomonadati</taxon>
        <taxon>Pseudomonadota</taxon>
        <taxon>Alphaproteobacteria</taxon>
        <taxon>Hyphomicrobiales</taxon>
        <taxon>Phyllobacteriaceae</taxon>
        <taxon>Mesorhizobium</taxon>
    </lineage>
</organism>
<dbReference type="Proteomes" id="UP001549204">
    <property type="component" value="Unassembled WGS sequence"/>
</dbReference>
<name>A0ABV2GW38_9HYPH</name>
<evidence type="ECO:0000313" key="2">
    <source>
        <dbReference type="EMBL" id="MET3582516.1"/>
    </source>
</evidence>
<accession>A0ABV2GW38</accession>
<dbReference type="EMBL" id="JBEPMC010000012">
    <property type="protein sequence ID" value="MET3582516.1"/>
    <property type="molecule type" value="Genomic_DNA"/>
</dbReference>
<gene>
    <name evidence="2" type="ORF">ABID19_005578</name>
</gene>
<reference evidence="2 3" key="1">
    <citation type="submission" date="2024-06" db="EMBL/GenBank/DDBJ databases">
        <title>Genomic Encyclopedia of Type Strains, Phase IV (KMG-IV): sequencing the most valuable type-strain genomes for metagenomic binning, comparative biology and taxonomic classification.</title>
        <authorList>
            <person name="Goeker M."/>
        </authorList>
    </citation>
    <scope>NUCLEOTIDE SEQUENCE [LARGE SCALE GENOMIC DNA]</scope>
    <source>
        <strain evidence="2 3">DSM 100022</strain>
    </source>
</reference>
<protein>
    <submittedName>
        <fullName evidence="2">Uncharacterized protein</fullName>
    </submittedName>
</protein>
<evidence type="ECO:0000313" key="3">
    <source>
        <dbReference type="Proteomes" id="UP001549204"/>
    </source>
</evidence>
<sequence length="45" mass="5231">MTGIVRSPEARMANRRTGPRNGTLEITRARLYWSENLTLTPRCRK</sequence>
<feature type="region of interest" description="Disordered" evidence="1">
    <location>
        <begin position="1"/>
        <end position="21"/>
    </location>
</feature>
<keyword evidence="3" id="KW-1185">Reference proteome</keyword>
<proteinExistence type="predicted"/>